<geneLocation type="plasmid" evidence="1 2">
    <name>punmamed1</name>
</geneLocation>
<sequence length="106" mass="11281">MSCEDTPARLTWEIQLYEPCSRVWICKSYGRATTSSTPGDIARAVLAGYLAATAARTTDTFRVVARTDAGGACTVTVDQLAAGGWETDPAVRQALPLYLRDALPAG</sequence>
<dbReference type="EMBL" id="CP134214">
    <property type="protein sequence ID" value="WND24134.1"/>
    <property type="molecule type" value="Genomic_DNA"/>
</dbReference>
<gene>
    <name evidence="1" type="ORF">RI060_43215</name>
</gene>
<reference evidence="1 2" key="1">
    <citation type="submission" date="2023-09" db="EMBL/GenBank/DDBJ databases">
        <title>The genome sequence of Streptomyces anthocyanicus.</title>
        <authorList>
            <person name="Mo P."/>
        </authorList>
    </citation>
    <scope>NUCLEOTIDE SEQUENCE [LARGE SCALE GENOMIC DNA]</scope>
    <source>
        <strain evidence="1 2">JCM 4387</strain>
        <plasmid evidence="1 2">punmamed1</plasmid>
    </source>
</reference>
<accession>A0ABY9UML5</accession>
<protein>
    <submittedName>
        <fullName evidence="1">Uncharacterized protein</fullName>
    </submittedName>
</protein>
<proteinExistence type="predicted"/>
<evidence type="ECO:0000313" key="1">
    <source>
        <dbReference type="EMBL" id="WND24134.1"/>
    </source>
</evidence>
<keyword evidence="1" id="KW-0614">Plasmid</keyword>
<name>A0ABY9UML5_STRVL</name>
<evidence type="ECO:0000313" key="2">
    <source>
        <dbReference type="Proteomes" id="UP001249394"/>
    </source>
</evidence>
<keyword evidence="2" id="KW-1185">Reference proteome</keyword>
<organism evidence="1 2">
    <name type="scientific">Streptomyces violaceus</name>
    <name type="common">Streptomyces venezuelae</name>
    <dbReference type="NCBI Taxonomy" id="1936"/>
    <lineage>
        <taxon>Bacteria</taxon>
        <taxon>Bacillati</taxon>
        <taxon>Actinomycetota</taxon>
        <taxon>Actinomycetes</taxon>
        <taxon>Kitasatosporales</taxon>
        <taxon>Streptomycetaceae</taxon>
        <taxon>Streptomyces</taxon>
    </lineage>
</organism>
<dbReference type="Proteomes" id="UP001249394">
    <property type="component" value="Plasmid punmamed1"/>
</dbReference>